<name>A0A8X6F0N9_TRICU</name>
<proteinExistence type="predicted"/>
<organism evidence="1 2">
    <name type="scientific">Trichonephila clavata</name>
    <name type="common">Joro spider</name>
    <name type="synonym">Nephila clavata</name>
    <dbReference type="NCBI Taxonomy" id="2740835"/>
    <lineage>
        <taxon>Eukaryota</taxon>
        <taxon>Metazoa</taxon>
        <taxon>Ecdysozoa</taxon>
        <taxon>Arthropoda</taxon>
        <taxon>Chelicerata</taxon>
        <taxon>Arachnida</taxon>
        <taxon>Araneae</taxon>
        <taxon>Araneomorphae</taxon>
        <taxon>Entelegynae</taxon>
        <taxon>Araneoidea</taxon>
        <taxon>Nephilidae</taxon>
        <taxon>Trichonephila</taxon>
    </lineage>
</organism>
<protein>
    <submittedName>
        <fullName evidence="1">Uncharacterized protein</fullName>
    </submittedName>
</protein>
<comment type="caution">
    <text evidence="1">The sequence shown here is derived from an EMBL/GenBank/DDBJ whole genome shotgun (WGS) entry which is preliminary data.</text>
</comment>
<dbReference type="Proteomes" id="UP000887116">
    <property type="component" value="Unassembled WGS sequence"/>
</dbReference>
<dbReference type="EMBL" id="BMAO01010527">
    <property type="protein sequence ID" value="GFQ67780.1"/>
    <property type="molecule type" value="Genomic_DNA"/>
</dbReference>
<sequence length="262" mass="29562">MCGRPVKEGRDLDQPSTVTTEDANAIAKHKIYNIRSYPICRYYPQTQLTPDHIFGCKATFATLFKLDTTPLGIIYSPQAPDQTSLVIRSQLSVGFSHLKEEARARRKGIRHIAGERMAQCDPGHVPPVYPNGWIPLIESKEVGPGQSVSVSALGIGFKNLILNSDKYKTDKVFIDDYLDSIIADRKSKEEQERLTEQSKLEFEKIKLEQIKLEIELGKINLERAKLDSQRDSNDLQRINPETNQTSIENFIQSGRTIISSDS</sequence>
<gene>
    <name evidence="1" type="ORF">TNCT_585271</name>
</gene>
<reference evidence="1" key="1">
    <citation type="submission" date="2020-07" db="EMBL/GenBank/DDBJ databases">
        <title>Multicomponent nature underlies the extraordinary mechanical properties of spider dragline silk.</title>
        <authorList>
            <person name="Kono N."/>
            <person name="Nakamura H."/>
            <person name="Mori M."/>
            <person name="Yoshida Y."/>
            <person name="Ohtoshi R."/>
            <person name="Malay A.D."/>
            <person name="Moran D.A.P."/>
            <person name="Tomita M."/>
            <person name="Numata K."/>
            <person name="Arakawa K."/>
        </authorList>
    </citation>
    <scope>NUCLEOTIDE SEQUENCE</scope>
</reference>
<evidence type="ECO:0000313" key="2">
    <source>
        <dbReference type="Proteomes" id="UP000887116"/>
    </source>
</evidence>
<evidence type="ECO:0000313" key="1">
    <source>
        <dbReference type="EMBL" id="GFQ67780.1"/>
    </source>
</evidence>
<keyword evidence="2" id="KW-1185">Reference proteome</keyword>
<dbReference type="AlphaFoldDB" id="A0A8X6F0N9"/>
<accession>A0A8X6F0N9</accession>